<evidence type="ECO:0000256" key="1">
    <source>
        <dbReference type="SAM" id="MobiDB-lite"/>
    </source>
</evidence>
<sequence>MTDLITTDEVLFDDIVGLLDFNDPLTPRPLSAGDTNAPTASLFTANVRSPNPSTGSSDDGSETDRHRKKREKEKTRQRRYRQRLRDGRDELQQQVDELSKELLRLSKQAANKKAVGSSTEALATTKWVAEAVRQLEQRSHSEAEHKRLIAAVNHQAAYINQLRQVLGGQQSDNAVPGAGSGSAASFNYTTPTLHAMTNALYTTYLQQLEGCYARVDNVLDVCGMTSLPEMCVNSTHNRKADGQVAYFEHLNKLTLPYSFKQTCQALWTAIYEVQEPALEGDKLAPDDDVFVKSRVLRSTNVGALPQRFIARFYKEENRLVLVWKMSAEGEGGFKGLHAEETAWMCVRPAPSGVILEVCVQQVPMRYNVAHGQSPAIDRFHKLLRESLEADKLDLCGYLERLLLDNVLAGIEC</sequence>
<evidence type="ECO:0008006" key="4">
    <source>
        <dbReference type="Google" id="ProtNLM"/>
    </source>
</evidence>
<dbReference type="EMBL" id="JAGDFM010000134">
    <property type="protein sequence ID" value="KAG7384945.1"/>
    <property type="molecule type" value="Genomic_DNA"/>
</dbReference>
<dbReference type="OrthoDB" id="106086at2759"/>
<dbReference type="AlphaFoldDB" id="A0A8T1VUC3"/>
<reference evidence="2" key="1">
    <citation type="submission" date="2021-02" db="EMBL/GenBank/DDBJ databases">
        <authorList>
            <person name="Palmer J.M."/>
        </authorList>
    </citation>
    <scope>NUCLEOTIDE SEQUENCE</scope>
    <source>
        <strain evidence="2">SCRP734</strain>
    </source>
</reference>
<organism evidence="2 3">
    <name type="scientific">Phytophthora pseudosyringae</name>
    <dbReference type="NCBI Taxonomy" id="221518"/>
    <lineage>
        <taxon>Eukaryota</taxon>
        <taxon>Sar</taxon>
        <taxon>Stramenopiles</taxon>
        <taxon>Oomycota</taxon>
        <taxon>Peronosporomycetes</taxon>
        <taxon>Peronosporales</taxon>
        <taxon>Peronosporaceae</taxon>
        <taxon>Phytophthora</taxon>
    </lineage>
</organism>
<comment type="caution">
    <text evidence="2">The sequence shown here is derived from an EMBL/GenBank/DDBJ whole genome shotgun (WGS) entry which is preliminary data.</text>
</comment>
<evidence type="ECO:0000313" key="2">
    <source>
        <dbReference type="EMBL" id="KAG7384945.1"/>
    </source>
</evidence>
<name>A0A8T1VUC3_9STRA</name>
<feature type="compositionally biased region" description="Polar residues" evidence="1">
    <location>
        <begin position="43"/>
        <end position="52"/>
    </location>
</feature>
<feature type="compositionally biased region" description="Basic residues" evidence="1">
    <location>
        <begin position="66"/>
        <end position="82"/>
    </location>
</feature>
<proteinExistence type="predicted"/>
<dbReference type="Proteomes" id="UP000694044">
    <property type="component" value="Unassembled WGS sequence"/>
</dbReference>
<evidence type="ECO:0000313" key="3">
    <source>
        <dbReference type="Proteomes" id="UP000694044"/>
    </source>
</evidence>
<accession>A0A8T1VUC3</accession>
<feature type="region of interest" description="Disordered" evidence="1">
    <location>
        <begin position="43"/>
        <end position="88"/>
    </location>
</feature>
<protein>
    <recommendedName>
        <fullName evidence="4">M96 mating-specific protein family</fullName>
    </recommendedName>
</protein>
<gene>
    <name evidence="2" type="ORF">PHYPSEUDO_002091</name>
</gene>
<keyword evidence="3" id="KW-1185">Reference proteome</keyword>